<reference evidence="8 9" key="1">
    <citation type="submission" date="2019-03" db="EMBL/GenBank/DDBJ databases">
        <title>Genomic Encyclopedia of Archaeal and Bacterial Type Strains, Phase II (KMG-II): from individual species to whole genera.</title>
        <authorList>
            <person name="Goeker M."/>
        </authorList>
    </citation>
    <scope>NUCLEOTIDE SEQUENCE [LARGE SCALE GENOMIC DNA]</scope>
    <source>
        <strain evidence="8 9">DSM 18435</strain>
    </source>
</reference>
<gene>
    <name evidence="7" type="primary">atpH</name>
    <name evidence="8" type="ORF">CLV82_0576</name>
</gene>
<keyword evidence="6 7" id="KW-0066">ATP synthesis</keyword>
<evidence type="ECO:0000313" key="8">
    <source>
        <dbReference type="EMBL" id="TDQ32743.1"/>
    </source>
</evidence>
<organism evidence="8 9">
    <name type="scientific">Zeaxanthinibacter enoshimensis</name>
    <dbReference type="NCBI Taxonomy" id="392009"/>
    <lineage>
        <taxon>Bacteria</taxon>
        <taxon>Pseudomonadati</taxon>
        <taxon>Bacteroidota</taxon>
        <taxon>Flavobacteriia</taxon>
        <taxon>Flavobacteriales</taxon>
        <taxon>Flavobacteriaceae</taxon>
        <taxon>Zeaxanthinibacter</taxon>
    </lineage>
</organism>
<dbReference type="PRINTS" id="PR00125">
    <property type="entry name" value="ATPASEDELTA"/>
</dbReference>
<protein>
    <recommendedName>
        <fullName evidence="7">ATP synthase subunit delta</fullName>
    </recommendedName>
    <alternativeName>
        <fullName evidence="7">ATP synthase F(1) sector subunit delta</fullName>
    </alternativeName>
    <alternativeName>
        <fullName evidence="7">F-type ATPase subunit delta</fullName>
        <shortName evidence="7">F-ATPase subunit delta</shortName>
    </alternativeName>
</protein>
<dbReference type="GO" id="GO:0045259">
    <property type="term" value="C:proton-transporting ATP synthase complex"/>
    <property type="evidence" value="ECO:0007669"/>
    <property type="project" value="UniProtKB-KW"/>
</dbReference>
<keyword evidence="7" id="KW-1003">Cell membrane</keyword>
<dbReference type="GO" id="GO:0046933">
    <property type="term" value="F:proton-transporting ATP synthase activity, rotational mechanism"/>
    <property type="evidence" value="ECO:0007669"/>
    <property type="project" value="UniProtKB-UniRule"/>
</dbReference>
<keyword evidence="5 7" id="KW-0472">Membrane</keyword>
<dbReference type="EMBL" id="SNYI01000001">
    <property type="protein sequence ID" value="TDQ32743.1"/>
    <property type="molecule type" value="Genomic_DNA"/>
</dbReference>
<evidence type="ECO:0000256" key="6">
    <source>
        <dbReference type="ARBA" id="ARBA00023310"/>
    </source>
</evidence>
<evidence type="ECO:0000256" key="1">
    <source>
        <dbReference type="ARBA" id="ARBA00004370"/>
    </source>
</evidence>
<dbReference type="Pfam" id="PF00213">
    <property type="entry name" value="OSCP"/>
    <property type="match status" value="1"/>
</dbReference>
<dbReference type="HAMAP" id="MF_01416">
    <property type="entry name" value="ATP_synth_delta_bact"/>
    <property type="match status" value="1"/>
</dbReference>
<dbReference type="Proteomes" id="UP000295468">
    <property type="component" value="Unassembled WGS sequence"/>
</dbReference>
<dbReference type="Gene3D" id="1.10.520.20">
    <property type="entry name" value="N-terminal domain of the delta subunit of the F1F0-ATP synthase"/>
    <property type="match status" value="1"/>
</dbReference>
<evidence type="ECO:0000256" key="7">
    <source>
        <dbReference type="HAMAP-Rule" id="MF_01416"/>
    </source>
</evidence>
<keyword evidence="2 7" id="KW-0813">Transport</keyword>
<dbReference type="GO" id="GO:0005886">
    <property type="term" value="C:plasma membrane"/>
    <property type="evidence" value="ECO:0007669"/>
    <property type="project" value="UniProtKB-SubCell"/>
</dbReference>
<evidence type="ECO:0000256" key="3">
    <source>
        <dbReference type="ARBA" id="ARBA00022781"/>
    </source>
</evidence>
<comment type="caution">
    <text evidence="8">The sequence shown here is derived from an EMBL/GenBank/DDBJ whole genome shotgun (WGS) entry which is preliminary data.</text>
</comment>
<comment type="similarity">
    <text evidence="7">Belongs to the ATPase delta chain family.</text>
</comment>
<accession>A0A4R6TRH8</accession>
<evidence type="ECO:0000256" key="4">
    <source>
        <dbReference type="ARBA" id="ARBA00023065"/>
    </source>
</evidence>
<evidence type="ECO:0000256" key="2">
    <source>
        <dbReference type="ARBA" id="ARBA00022448"/>
    </source>
</evidence>
<dbReference type="NCBIfam" id="TIGR01145">
    <property type="entry name" value="ATP_synt_delta"/>
    <property type="match status" value="1"/>
</dbReference>
<dbReference type="InterPro" id="IPR020781">
    <property type="entry name" value="ATPase_OSCP/d_CS"/>
</dbReference>
<dbReference type="OrthoDB" id="9802471at2"/>
<dbReference type="PROSITE" id="PS00389">
    <property type="entry name" value="ATPASE_DELTA"/>
    <property type="match status" value="1"/>
</dbReference>
<evidence type="ECO:0000256" key="5">
    <source>
        <dbReference type="ARBA" id="ARBA00023136"/>
    </source>
</evidence>
<keyword evidence="3 7" id="KW-0375">Hydrogen ion transport</keyword>
<dbReference type="RefSeq" id="WP_133642780.1">
    <property type="nucleotide sequence ID" value="NZ_SNYI01000001.1"/>
</dbReference>
<keyword evidence="9" id="KW-1185">Reference proteome</keyword>
<comment type="function">
    <text evidence="7">F(1)F(0) ATP synthase produces ATP from ADP in the presence of a proton or sodium gradient. F-type ATPases consist of two structural domains, F(1) containing the extramembraneous catalytic core and F(0) containing the membrane proton channel, linked together by a central stalk and a peripheral stalk. During catalysis, ATP synthesis in the catalytic domain of F(1) is coupled via a rotary mechanism of the central stalk subunits to proton translocation.</text>
</comment>
<comment type="function">
    <text evidence="7">This protein is part of the stalk that links CF(0) to CF(1). It either transmits conformational changes from CF(0) to CF(1) or is implicated in proton conduction.</text>
</comment>
<name>A0A4R6TRH8_9FLAO</name>
<dbReference type="InterPro" id="IPR000711">
    <property type="entry name" value="ATPase_OSCP/dsu"/>
</dbReference>
<evidence type="ECO:0000313" key="9">
    <source>
        <dbReference type="Proteomes" id="UP000295468"/>
    </source>
</evidence>
<comment type="subcellular location">
    <subcellularLocation>
        <location evidence="7">Cell membrane</location>
        <topology evidence="7">Peripheral membrane protein</topology>
    </subcellularLocation>
    <subcellularLocation>
        <location evidence="1">Membrane</location>
    </subcellularLocation>
</comment>
<dbReference type="SUPFAM" id="SSF47928">
    <property type="entry name" value="N-terminal domain of the delta subunit of the F1F0-ATP synthase"/>
    <property type="match status" value="1"/>
</dbReference>
<keyword evidence="7" id="KW-0139">CF(1)</keyword>
<dbReference type="PANTHER" id="PTHR11910">
    <property type="entry name" value="ATP SYNTHASE DELTA CHAIN"/>
    <property type="match status" value="1"/>
</dbReference>
<dbReference type="InterPro" id="IPR026015">
    <property type="entry name" value="ATP_synth_OSCP/delta_N_sf"/>
</dbReference>
<keyword evidence="4 7" id="KW-0406">Ion transport</keyword>
<proteinExistence type="inferred from homology"/>
<dbReference type="AlphaFoldDB" id="A0A4R6TRH8"/>
<sequence>MNDSRAAIRYARAILDLALEKKVADAVEQDMQQIVQTVSSNKEVEDMLGNPVIKGSDKKEALTALFKGINPMTEGVLSMLVDNKRIGMLREVAFKYLVLYREKKGEEEAVITTAVPMTPEIEKKALKQIASMTENKVTLTNKVDEEILGGFVLRIGDMQYDASIATQLNNIKREFTNSL</sequence>